<feature type="transmembrane region" description="Helical" evidence="1">
    <location>
        <begin position="24"/>
        <end position="41"/>
    </location>
</feature>
<keyword evidence="1" id="KW-1133">Transmembrane helix</keyword>
<protein>
    <submittedName>
        <fullName evidence="2">Uncharacterized protein</fullName>
    </submittedName>
</protein>
<evidence type="ECO:0000313" key="2">
    <source>
        <dbReference type="EMBL" id="STJ13154.1"/>
    </source>
</evidence>
<gene>
    <name evidence="2" type="ORF">NCTC9077_04933</name>
</gene>
<proteinExistence type="predicted"/>
<dbReference type="AlphaFoldDB" id="A0A376VQJ5"/>
<reference evidence="2 3" key="1">
    <citation type="submission" date="2018-06" db="EMBL/GenBank/DDBJ databases">
        <authorList>
            <consortium name="Pathogen Informatics"/>
            <person name="Doyle S."/>
        </authorList>
    </citation>
    <scope>NUCLEOTIDE SEQUENCE [LARGE SCALE GENOMIC DNA]</scope>
    <source>
        <strain evidence="2 3">NCTC9077</strain>
    </source>
</reference>
<name>A0A376VQJ5_ECOLX</name>
<accession>A0A376VQJ5</accession>
<sequence>MVVREKCLGYFWGYLQRCNGEMSLYINVFLLFVLFLLSHHLNQVVTSHSITPHFPPVPYLCHCNPGNSSKYCSDIRQCRCRHLSQLLPPFLDVVNQGAELWCNIATLWEIQIEARKLWKKVIKQRYKLTAFNIWPESFLSGNCYACAGKSQPQHQTQIILLIPPMLRSGVVN</sequence>
<dbReference type="Proteomes" id="UP000254495">
    <property type="component" value="Unassembled WGS sequence"/>
</dbReference>
<keyword evidence="1" id="KW-0472">Membrane</keyword>
<organism evidence="2 3">
    <name type="scientific">Escherichia coli</name>
    <dbReference type="NCBI Taxonomy" id="562"/>
    <lineage>
        <taxon>Bacteria</taxon>
        <taxon>Pseudomonadati</taxon>
        <taxon>Pseudomonadota</taxon>
        <taxon>Gammaproteobacteria</taxon>
        <taxon>Enterobacterales</taxon>
        <taxon>Enterobacteriaceae</taxon>
        <taxon>Escherichia</taxon>
    </lineage>
</organism>
<evidence type="ECO:0000256" key="1">
    <source>
        <dbReference type="SAM" id="Phobius"/>
    </source>
</evidence>
<dbReference type="EMBL" id="UGCU01000001">
    <property type="protein sequence ID" value="STJ13154.1"/>
    <property type="molecule type" value="Genomic_DNA"/>
</dbReference>
<keyword evidence="1" id="KW-0812">Transmembrane</keyword>
<evidence type="ECO:0000313" key="3">
    <source>
        <dbReference type="Proteomes" id="UP000254495"/>
    </source>
</evidence>